<dbReference type="PROSITE" id="PS50004">
    <property type="entry name" value="C2"/>
    <property type="match status" value="1"/>
</dbReference>
<dbReference type="PROSITE" id="PS50200">
    <property type="entry name" value="RA"/>
    <property type="match status" value="1"/>
</dbReference>
<dbReference type="GO" id="GO:0007186">
    <property type="term" value="P:G protein-coupled receptor signaling pathway"/>
    <property type="evidence" value="ECO:0007669"/>
    <property type="project" value="TreeGrafter"/>
</dbReference>
<dbReference type="SUPFAM" id="SSF54236">
    <property type="entry name" value="Ubiquitin-like"/>
    <property type="match status" value="2"/>
</dbReference>
<dbReference type="OrthoDB" id="269822at2759"/>
<evidence type="ECO:0000313" key="8">
    <source>
        <dbReference type="Proteomes" id="UP000242913"/>
    </source>
</evidence>
<dbReference type="PROSITE" id="PS50007">
    <property type="entry name" value="PIPLC_X_DOMAIN"/>
    <property type="match status" value="1"/>
</dbReference>
<evidence type="ECO:0000259" key="5">
    <source>
        <dbReference type="PROSITE" id="PS50008"/>
    </source>
</evidence>
<name>A0A238BWZ2_9BILA</name>
<keyword evidence="2" id="KW-0443">Lipid metabolism</keyword>
<dbReference type="FunFam" id="2.60.40.150:FF:000183">
    <property type="entry name" value="Phosphoinositide phospholipase C"/>
    <property type="match status" value="1"/>
</dbReference>
<sequence>MSSKSYGGEYLEKPVTLFEFIELYKLFSANMRTDLKDIFNDFLVMCGCGNASSIKHERNQKFSQIESSLSDIEFISNGSQSNFELSEKSRKKTHYFSTDRTNASGCSFLTPTMLKQFIEMHQMEIVDDDYTVKIIQEHEPDPVYRSKQQLSFEGFVRYMTDSMNYAFVPEVIKPDQDTLHYPLNYYYICSSHNTYLTGHQLKGESSSEMYRQVLLTGCRCVELDCWDGENGLPQVFHGHTLTSKIGFREVLSVINKSAFVTSNLPVILSIENHCSLQQQARMAQMFKNYLGEKLVAYFLFEADYSNFPRLPSPWQLQNRILIKNKKMISEPNAGLRMDKYYIKNECDAIIEQIDGFYGTDEDDFEEFYDNLDDEEADSESLGVANRLSRGTPYESSSEAEEEQKYAPSRLTHVRSIKKIPGAPVARELSNLVNYMQAAKFKGFPGTVDFVHRWEESTKFSMLGTIRPVSYSLRNAALLNEENTPSRRLRNAALLNEENKLKSGEETRFSSNPSLKPNSNASCYQVTSLNESSARKLSRKHPLELIDYSRNRIVRTYPSGMRIDSSNFNPVQYWAFGLQMVSLNFQTTDTAMAINAAMFEQTGNCGYILKPRILWDSFHPNYNRFNPLCKDTTSISALLYTITVISGQHVCPNQHNASTYVEVEIIGIPADSAKEKSKTVSRNSVNPIWNHTSTFRIAFVYLAFLRISICDSTNGRCMAQRVVPIRCIRAGYRHLPLRTPTNVPMDQGTVFLYSHFEQEEHINLHDEDSIVNCNIDQQLHPQTFNIYSTAKIKTVPILKRQIFVLRISGLYNDDTPVIVHAESFSTVRNVVQMALTNAGKNADTAEEYVLFEVSDNKILSRNDEQQHIHCGHRILPSKDPSSRAWISSIIKGSAGTPSSSSTIQSPSCALSSSERKANNRSSEQPPVLQRMKSLDPDIFSEKKIITDWRPLTRTMSETFLVCVHNVSRNQPYIILRASINSTANDIIKEVFLKSQQTNVTESEYVLVEETIKEKSSALIKSLETSIPGNNILFGEKNVEVAKRSECKSVSLRVLASNEIVWRAQSAWKTSGRFILENRQHTIHSTKEKVKNLLQALENAHVSASSSSSFKP</sequence>
<dbReference type="InterPro" id="IPR000008">
    <property type="entry name" value="C2_dom"/>
</dbReference>
<dbReference type="InterPro" id="IPR015359">
    <property type="entry name" value="PLC_EF-hand-like"/>
</dbReference>
<proteinExistence type="predicted"/>
<dbReference type="SMART" id="SM00149">
    <property type="entry name" value="PLCYc"/>
    <property type="match status" value="1"/>
</dbReference>
<feature type="region of interest" description="Disordered" evidence="3">
    <location>
        <begin position="375"/>
        <end position="407"/>
    </location>
</feature>
<dbReference type="GO" id="GO:0051209">
    <property type="term" value="P:release of sequestered calcium ion into cytosol"/>
    <property type="evidence" value="ECO:0007669"/>
    <property type="project" value="TreeGrafter"/>
</dbReference>
<dbReference type="GO" id="GO:0048015">
    <property type="term" value="P:phosphatidylinositol-mediated signaling"/>
    <property type="evidence" value="ECO:0007669"/>
    <property type="project" value="TreeGrafter"/>
</dbReference>
<dbReference type="Gene3D" id="3.10.20.90">
    <property type="entry name" value="Phosphatidylinositol 3-kinase Catalytic Subunit, Chain A, domain 1"/>
    <property type="match status" value="2"/>
</dbReference>
<evidence type="ECO:0000256" key="2">
    <source>
        <dbReference type="RuleBase" id="RU361133"/>
    </source>
</evidence>
<dbReference type="GO" id="GO:0016042">
    <property type="term" value="P:lipid catabolic process"/>
    <property type="evidence" value="ECO:0007669"/>
    <property type="project" value="UniProtKB-KW"/>
</dbReference>
<dbReference type="Pfam" id="PF09279">
    <property type="entry name" value="EF-hand_like"/>
    <property type="match status" value="1"/>
</dbReference>
<dbReference type="PROSITE" id="PS50008">
    <property type="entry name" value="PIPLC_Y_DOMAIN"/>
    <property type="match status" value="1"/>
</dbReference>
<dbReference type="Gene3D" id="3.20.20.190">
    <property type="entry name" value="Phosphatidylinositol (PI) phosphodiesterase"/>
    <property type="match status" value="2"/>
</dbReference>
<dbReference type="SUPFAM" id="SSF51695">
    <property type="entry name" value="PLC-like phosphodiesterases"/>
    <property type="match status" value="1"/>
</dbReference>
<gene>
    <name evidence="7" type="ORF">X798_03754</name>
</gene>
<evidence type="ECO:0000259" key="6">
    <source>
        <dbReference type="PROSITE" id="PS50200"/>
    </source>
</evidence>
<evidence type="ECO:0000313" key="7">
    <source>
        <dbReference type="EMBL" id="OZC09210.1"/>
    </source>
</evidence>
<dbReference type="Pfam" id="PF00168">
    <property type="entry name" value="C2"/>
    <property type="match status" value="1"/>
</dbReference>
<evidence type="ECO:0000256" key="3">
    <source>
        <dbReference type="SAM" id="MobiDB-lite"/>
    </source>
</evidence>
<dbReference type="Proteomes" id="UP000242913">
    <property type="component" value="Unassembled WGS sequence"/>
</dbReference>
<dbReference type="InterPro" id="IPR017946">
    <property type="entry name" value="PLC-like_Pdiesterase_TIM-brl"/>
</dbReference>
<evidence type="ECO:0000259" key="4">
    <source>
        <dbReference type="PROSITE" id="PS50004"/>
    </source>
</evidence>
<dbReference type="InterPro" id="IPR001192">
    <property type="entry name" value="PI-PLC_fam"/>
</dbReference>
<dbReference type="PANTHER" id="PTHR10336">
    <property type="entry name" value="PHOSPHOINOSITIDE-SPECIFIC PHOSPHOLIPASE C FAMILY PROTEIN"/>
    <property type="match status" value="1"/>
</dbReference>
<dbReference type="GO" id="GO:0007265">
    <property type="term" value="P:Ras protein signal transduction"/>
    <property type="evidence" value="ECO:0007669"/>
    <property type="project" value="TreeGrafter"/>
</dbReference>
<feature type="domain" description="C2" evidence="4">
    <location>
        <begin position="620"/>
        <end position="744"/>
    </location>
</feature>
<dbReference type="SMART" id="SM00239">
    <property type="entry name" value="C2"/>
    <property type="match status" value="1"/>
</dbReference>
<dbReference type="InterPro" id="IPR000159">
    <property type="entry name" value="RA_dom"/>
</dbReference>
<feature type="domain" description="Ras-associating" evidence="6">
    <location>
        <begin position="962"/>
        <end position="1079"/>
    </location>
</feature>
<dbReference type="EC" id="3.1.4.11" evidence="2"/>
<keyword evidence="1" id="KW-0807">Transducer</keyword>
<dbReference type="InterPro" id="IPR001711">
    <property type="entry name" value="PLipase_C_Pinositol-sp_Y"/>
</dbReference>
<reference evidence="7 8" key="1">
    <citation type="submission" date="2015-12" db="EMBL/GenBank/DDBJ databases">
        <title>Draft genome of the nematode, Onchocerca flexuosa.</title>
        <authorList>
            <person name="Mitreva M."/>
        </authorList>
    </citation>
    <scope>NUCLEOTIDE SEQUENCE [LARGE SCALE GENOMIC DNA]</scope>
    <source>
        <strain evidence="7">Red Deer</strain>
    </source>
</reference>
<dbReference type="EMBL" id="KZ269996">
    <property type="protein sequence ID" value="OZC09210.1"/>
    <property type="molecule type" value="Genomic_DNA"/>
</dbReference>
<dbReference type="InterPro" id="IPR011992">
    <property type="entry name" value="EF-hand-dom_pair"/>
</dbReference>
<comment type="catalytic activity">
    <reaction evidence="2">
        <text>a 1,2-diacyl-sn-glycero-3-phospho-(1D-myo-inositol-4,5-bisphosphate) + H2O = 1D-myo-inositol 1,4,5-trisphosphate + a 1,2-diacyl-sn-glycerol + H(+)</text>
        <dbReference type="Rhea" id="RHEA:33179"/>
        <dbReference type="ChEBI" id="CHEBI:15377"/>
        <dbReference type="ChEBI" id="CHEBI:15378"/>
        <dbReference type="ChEBI" id="CHEBI:17815"/>
        <dbReference type="ChEBI" id="CHEBI:58456"/>
        <dbReference type="ChEBI" id="CHEBI:203600"/>
        <dbReference type="EC" id="3.1.4.11"/>
    </reaction>
</comment>
<keyword evidence="2" id="KW-0378">Hydrolase</keyword>
<dbReference type="PRINTS" id="PR00390">
    <property type="entry name" value="PHPHLIPASEC"/>
</dbReference>
<evidence type="ECO:0000256" key="1">
    <source>
        <dbReference type="ARBA" id="ARBA00023224"/>
    </source>
</evidence>
<dbReference type="SMART" id="SM00148">
    <property type="entry name" value="PLCXc"/>
    <property type="match status" value="1"/>
</dbReference>
<protein>
    <recommendedName>
        <fullName evidence="2">Phosphoinositide phospholipase C</fullName>
        <ecNumber evidence="2">3.1.4.11</ecNumber>
    </recommendedName>
</protein>
<dbReference type="InterPro" id="IPR000909">
    <property type="entry name" value="PLipase_C_PInositol-sp_X_dom"/>
</dbReference>
<dbReference type="InterPro" id="IPR035892">
    <property type="entry name" value="C2_domain_sf"/>
</dbReference>
<dbReference type="Pfam" id="PF00387">
    <property type="entry name" value="PI-PLC-Y"/>
    <property type="match status" value="1"/>
</dbReference>
<accession>A0A238BWZ2</accession>
<dbReference type="Gene3D" id="1.10.238.10">
    <property type="entry name" value="EF-hand"/>
    <property type="match status" value="1"/>
</dbReference>
<keyword evidence="2" id="KW-0442">Lipid degradation</keyword>
<feature type="compositionally biased region" description="Low complexity" evidence="3">
    <location>
        <begin position="891"/>
        <end position="906"/>
    </location>
</feature>
<organism evidence="7 8">
    <name type="scientific">Onchocerca flexuosa</name>
    <dbReference type="NCBI Taxonomy" id="387005"/>
    <lineage>
        <taxon>Eukaryota</taxon>
        <taxon>Metazoa</taxon>
        <taxon>Ecdysozoa</taxon>
        <taxon>Nematoda</taxon>
        <taxon>Chromadorea</taxon>
        <taxon>Rhabditida</taxon>
        <taxon>Spirurina</taxon>
        <taxon>Spiruromorpha</taxon>
        <taxon>Filarioidea</taxon>
        <taxon>Onchocercidae</taxon>
        <taxon>Onchocerca</taxon>
    </lineage>
</organism>
<keyword evidence="8" id="KW-1185">Reference proteome</keyword>
<dbReference type="CDD" id="cd00275">
    <property type="entry name" value="C2_PLC_like"/>
    <property type="match status" value="1"/>
</dbReference>
<feature type="region of interest" description="Disordered" evidence="3">
    <location>
        <begin position="891"/>
        <end position="929"/>
    </location>
</feature>
<dbReference type="Gene3D" id="2.60.40.150">
    <property type="entry name" value="C2 domain"/>
    <property type="match status" value="1"/>
</dbReference>
<dbReference type="GO" id="GO:0004435">
    <property type="term" value="F:phosphatidylinositol-4,5-bisphosphate phospholipase C activity"/>
    <property type="evidence" value="ECO:0007669"/>
    <property type="project" value="UniProtKB-EC"/>
</dbReference>
<dbReference type="Pfam" id="PF00388">
    <property type="entry name" value="PI-PLC-X"/>
    <property type="match status" value="1"/>
</dbReference>
<dbReference type="GO" id="GO:0046488">
    <property type="term" value="P:phosphatidylinositol metabolic process"/>
    <property type="evidence" value="ECO:0007669"/>
    <property type="project" value="TreeGrafter"/>
</dbReference>
<dbReference type="InterPro" id="IPR029071">
    <property type="entry name" value="Ubiquitin-like_domsf"/>
</dbReference>
<dbReference type="PANTHER" id="PTHR10336:SF6">
    <property type="entry name" value="1-PHOSPHATIDYLINOSITOL 4,5-BISPHOSPHATE PHOSPHODIESTERASE EPSILON-1"/>
    <property type="match status" value="1"/>
</dbReference>
<dbReference type="AlphaFoldDB" id="A0A238BWZ2"/>
<feature type="domain" description="PI-PLC Y-box" evidence="5">
    <location>
        <begin position="504"/>
        <end position="613"/>
    </location>
</feature>
<dbReference type="SMART" id="SM00314">
    <property type="entry name" value="RA"/>
    <property type="match status" value="2"/>
</dbReference>
<dbReference type="SUPFAM" id="SSF49562">
    <property type="entry name" value="C2 domain (Calcium/lipid-binding domain, CaLB)"/>
    <property type="match status" value="1"/>
</dbReference>
<dbReference type="SUPFAM" id="SSF47473">
    <property type="entry name" value="EF-hand"/>
    <property type="match status" value="1"/>
</dbReference>